<gene>
    <name evidence="1" type="primary">Necator_chrII.g4354</name>
    <name evidence="1" type="ORF">RB195_016562</name>
</gene>
<comment type="caution">
    <text evidence="1">The sequence shown here is derived from an EMBL/GenBank/DDBJ whole genome shotgun (WGS) entry which is preliminary data.</text>
</comment>
<reference evidence="1 2" key="1">
    <citation type="submission" date="2023-08" db="EMBL/GenBank/DDBJ databases">
        <title>A Necator americanus chromosomal reference genome.</title>
        <authorList>
            <person name="Ilik V."/>
            <person name="Petrzelkova K.J."/>
            <person name="Pardy F."/>
            <person name="Fuh T."/>
            <person name="Niatou-Singa F.S."/>
            <person name="Gouil Q."/>
            <person name="Baker L."/>
            <person name="Ritchie M.E."/>
            <person name="Jex A.R."/>
            <person name="Gazzola D."/>
            <person name="Li H."/>
            <person name="Toshio Fujiwara R."/>
            <person name="Zhan B."/>
            <person name="Aroian R.V."/>
            <person name="Pafco B."/>
            <person name="Schwarz E.M."/>
        </authorList>
    </citation>
    <scope>NUCLEOTIDE SEQUENCE [LARGE SCALE GENOMIC DNA]</scope>
    <source>
        <strain evidence="1 2">Aroian</strain>
        <tissue evidence="1">Whole animal</tissue>
    </source>
</reference>
<accession>A0ABR1C116</accession>
<evidence type="ECO:0000313" key="1">
    <source>
        <dbReference type="EMBL" id="KAK6732247.1"/>
    </source>
</evidence>
<keyword evidence="2" id="KW-1185">Reference proteome</keyword>
<evidence type="ECO:0000313" key="2">
    <source>
        <dbReference type="Proteomes" id="UP001303046"/>
    </source>
</evidence>
<sequence length="109" mass="12915">MCSEILMELGRRGRDRATKSSYMIILRYSLVLHSPIPITHISLDLHFNQVLHHESYHRVRSQLKLWKYDEEVPERKWKSVTVIPTKTMSDFCCLTSTFLKDAENREQGH</sequence>
<organism evidence="1 2">
    <name type="scientific">Necator americanus</name>
    <name type="common">Human hookworm</name>
    <dbReference type="NCBI Taxonomy" id="51031"/>
    <lineage>
        <taxon>Eukaryota</taxon>
        <taxon>Metazoa</taxon>
        <taxon>Ecdysozoa</taxon>
        <taxon>Nematoda</taxon>
        <taxon>Chromadorea</taxon>
        <taxon>Rhabditida</taxon>
        <taxon>Rhabditina</taxon>
        <taxon>Rhabditomorpha</taxon>
        <taxon>Strongyloidea</taxon>
        <taxon>Ancylostomatidae</taxon>
        <taxon>Bunostominae</taxon>
        <taxon>Necator</taxon>
    </lineage>
</organism>
<proteinExistence type="predicted"/>
<dbReference type="Proteomes" id="UP001303046">
    <property type="component" value="Unassembled WGS sequence"/>
</dbReference>
<name>A0ABR1C116_NECAM</name>
<protein>
    <submittedName>
        <fullName evidence="1">Uncharacterized protein</fullName>
    </submittedName>
</protein>
<dbReference type="EMBL" id="JAVFWL010000002">
    <property type="protein sequence ID" value="KAK6732247.1"/>
    <property type="molecule type" value="Genomic_DNA"/>
</dbReference>